<feature type="compositionally biased region" description="Polar residues" evidence="1">
    <location>
        <begin position="126"/>
        <end position="137"/>
    </location>
</feature>
<dbReference type="Proteomes" id="UP000708208">
    <property type="component" value="Unassembled WGS sequence"/>
</dbReference>
<sequence>MEIVQPASASQLQGHLPARYARKTETVLRQILKHWNTRGGVFTIDTRDWNKKHRKLPTVEKKVTDKDGREIWRGTDSDPVWQRFMKKANDMGFYQYVEPEKKEREPPAYTDTYYLPENRKRRENSRAPSGSSPSQMQGDLPAPDVRKTRSFM</sequence>
<gene>
    <name evidence="2" type="ORF">AFUS01_LOCUS28953</name>
</gene>
<accession>A0A8J2KS20</accession>
<feature type="region of interest" description="Disordered" evidence="1">
    <location>
        <begin position="98"/>
        <end position="152"/>
    </location>
</feature>
<organism evidence="2 3">
    <name type="scientific">Allacma fusca</name>
    <dbReference type="NCBI Taxonomy" id="39272"/>
    <lineage>
        <taxon>Eukaryota</taxon>
        <taxon>Metazoa</taxon>
        <taxon>Ecdysozoa</taxon>
        <taxon>Arthropoda</taxon>
        <taxon>Hexapoda</taxon>
        <taxon>Collembola</taxon>
        <taxon>Symphypleona</taxon>
        <taxon>Sminthuridae</taxon>
        <taxon>Allacma</taxon>
    </lineage>
</organism>
<dbReference type="AlphaFoldDB" id="A0A8J2KS20"/>
<evidence type="ECO:0000256" key="1">
    <source>
        <dbReference type="SAM" id="MobiDB-lite"/>
    </source>
</evidence>
<dbReference type="EMBL" id="CAJVCH010421165">
    <property type="protein sequence ID" value="CAG7818447.1"/>
    <property type="molecule type" value="Genomic_DNA"/>
</dbReference>
<proteinExistence type="predicted"/>
<evidence type="ECO:0000313" key="3">
    <source>
        <dbReference type="Proteomes" id="UP000708208"/>
    </source>
</evidence>
<keyword evidence="3" id="KW-1185">Reference proteome</keyword>
<reference evidence="2" key="1">
    <citation type="submission" date="2021-06" db="EMBL/GenBank/DDBJ databases">
        <authorList>
            <person name="Hodson N. C."/>
            <person name="Mongue J. A."/>
            <person name="Jaron S. K."/>
        </authorList>
    </citation>
    <scope>NUCLEOTIDE SEQUENCE</scope>
</reference>
<comment type="caution">
    <text evidence="2">The sequence shown here is derived from an EMBL/GenBank/DDBJ whole genome shotgun (WGS) entry which is preliminary data.</text>
</comment>
<feature type="non-terminal residue" evidence="2">
    <location>
        <position position="1"/>
    </location>
</feature>
<evidence type="ECO:0000313" key="2">
    <source>
        <dbReference type="EMBL" id="CAG7818447.1"/>
    </source>
</evidence>
<protein>
    <submittedName>
        <fullName evidence="2">Uncharacterized protein</fullName>
    </submittedName>
</protein>
<name>A0A8J2KS20_9HEXA</name>